<dbReference type="InterPro" id="IPR025667">
    <property type="entry name" value="SprB_repeat"/>
</dbReference>
<dbReference type="NCBIfam" id="TIGR04183">
    <property type="entry name" value="Por_Secre_tail"/>
    <property type="match status" value="1"/>
</dbReference>
<evidence type="ECO:0000256" key="1">
    <source>
        <dbReference type="SAM" id="SignalP"/>
    </source>
</evidence>
<accession>A0ABR7KT76</accession>
<dbReference type="Proteomes" id="UP000652755">
    <property type="component" value="Unassembled WGS sequence"/>
</dbReference>
<dbReference type="InterPro" id="IPR026444">
    <property type="entry name" value="Secre_tail"/>
</dbReference>
<dbReference type="EMBL" id="JACRYL010000010">
    <property type="protein sequence ID" value="MBC6111314.1"/>
    <property type="molecule type" value="Genomic_DNA"/>
</dbReference>
<organism evidence="2 3">
    <name type="scientific">Pedobacter fastidiosus</name>
    <dbReference type="NCBI Taxonomy" id="2765361"/>
    <lineage>
        <taxon>Bacteria</taxon>
        <taxon>Pseudomonadati</taxon>
        <taxon>Bacteroidota</taxon>
        <taxon>Sphingobacteriia</taxon>
        <taxon>Sphingobacteriales</taxon>
        <taxon>Sphingobacteriaceae</taxon>
        <taxon>Pedobacter</taxon>
    </lineage>
</organism>
<protein>
    <submittedName>
        <fullName evidence="2">T9SS type A sorting domain-containing protein</fullName>
    </submittedName>
</protein>
<dbReference type="Pfam" id="PF13573">
    <property type="entry name" value="SprB"/>
    <property type="match status" value="3"/>
</dbReference>
<keyword evidence="3" id="KW-1185">Reference proteome</keyword>
<evidence type="ECO:0000313" key="3">
    <source>
        <dbReference type="Proteomes" id="UP000652755"/>
    </source>
</evidence>
<keyword evidence="1" id="KW-0732">Signal</keyword>
<proteinExistence type="predicted"/>
<feature type="signal peptide" evidence="1">
    <location>
        <begin position="1"/>
        <end position="19"/>
    </location>
</feature>
<reference evidence="2 3" key="1">
    <citation type="submission" date="2020-08" db="EMBL/GenBank/DDBJ databases">
        <authorList>
            <person name="Sun Q."/>
            <person name="Inoue M."/>
        </authorList>
    </citation>
    <scope>NUCLEOTIDE SEQUENCE [LARGE SCALE GENOMIC DNA]</scope>
    <source>
        <strain evidence="2 3">CCM 8938</strain>
    </source>
</reference>
<feature type="chain" id="PRO_5046383258" evidence="1">
    <location>
        <begin position="20"/>
        <end position="1056"/>
    </location>
</feature>
<sequence length="1056" mass="114812">MRKIYIVLLLMFGCFTAFSQDYKASIKLDVRPSGGNYGDGCDNKIEIYIKFTDGSEEAIIPYIDLNDIPEGPYTHYEASIVFPANKIPYALRTRTSRQWRRLVGGCGGNGSHQNADRIFGIGYCHNYFDEEATPGDDNFAVWWTTRITLDVNPVVDIISPANGAIFPNDDKITLNATSGFQSFVYNWQYRVGISGSWEDMPTALNTSGKETIELSGKDLLGANFDTLYGNSNVFFRIKYCNNLYTPILTVTPRLSSPHITSVTQIPNVCFGESNGSLKIQFDRALVTGETLNVLLEDTLNHINYLGRYNLTELETGNTVTWPDSLAPGQFKISVIGKFPNSSIATYTEASSHTGRTGFTGPTAVGFNISKRDVYCNSGKDGTITINASGGNGGYKVLYKKAQDATYAETAFSAAVQHIITALDTGTYKIRVIDQRGCFTKDESGNEVILSTTIVQPVEALHIDYKQITNPTAFGFTNGSIQAIIVGGTSSAGNYNIEWTDINGNNLTTFTNTNNPFKTTLNNVGNGRYILKITDANYALAQAANASSCIVIDTFTVKQPEPLKVVVEQFKYISCKGDADGQLYAKASGGIEISGSKYIYDWSKEINNVWTAINQPDSIITGLSIGNYKVKITDANGITKESVAFMLSEPVPLAISLSATPVNCDGNSNGTAKAIVTGGTLPYHIEWSNGDTTTTISQLTQGKYIAFVKDSHGCEIQSQIEVSAPNPMVLASETIKQPTCYGSCDASINYNINGGTKPYQFHWSNGATTQNINNICAGTYTLQISDAQGCTKSVIYNIVNPEAIKVDAGPDVTLCVDQTHTVDAAIGDANATYKWTSTNGFMGNTAKITLANAGTYWIEATSSKGCIGRDTLEIKKSTAVIASEFVVSTQAFKGENVKLINITNPAPQTAEWIVPNTVAVISKTSDELVLRFAETGIYTVSLKATVGECTKIFTKQISVIESTSFNDPGTVKDPFIKSFSIAPNPNNGNFYAKIELQDISKIKLRLLNTITGQVIDTREENGSSSYNLPYHLTLSTGVYVMVLETSKENMVYKVLIQ</sequence>
<dbReference type="RefSeq" id="WP_187071772.1">
    <property type="nucleotide sequence ID" value="NZ_JACRYL010000010.1"/>
</dbReference>
<gene>
    <name evidence="2" type="ORF">H7U22_12880</name>
</gene>
<evidence type="ECO:0000313" key="2">
    <source>
        <dbReference type="EMBL" id="MBC6111314.1"/>
    </source>
</evidence>
<dbReference type="Gene3D" id="2.60.40.740">
    <property type="match status" value="1"/>
</dbReference>
<name>A0ABR7KT76_9SPHI</name>
<comment type="caution">
    <text evidence="2">The sequence shown here is derived from an EMBL/GenBank/DDBJ whole genome shotgun (WGS) entry which is preliminary data.</text>
</comment>